<dbReference type="GO" id="GO:0006508">
    <property type="term" value="P:proteolysis"/>
    <property type="evidence" value="ECO:0007669"/>
    <property type="project" value="InterPro"/>
</dbReference>
<dbReference type="GO" id="GO:0030288">
    <property type="term" value="C:outer membrane-bounded periplasmic space"/>
    <property type="evidence" value="ECO:0007669"/>
    <property type="project" value="TreeGrafter"/>
</dbReference>
<dbReference type="Pfam" id="PF03572">
    <property type="entry name" value="Peptidase_S41"/>
    <property type="match status" value="1"/>
</dbReference>
<keyword evidence="3" id="KW-1185">Reference proteome</keyword>
<dbReference type="InterPro" id="IPR029045">
    <property type="entry name" value="ClpP/crotonase-like_dom_sf"/>
</dbReference>
<evidence type="ECO:0000313" key="3">
    <source>
        <dbReference type="Proteomes" id="UP000018895"/>
    </source>
</evidence>
<dbReference type="OrthoDB" id="2866346at2"/>
<dbReference type="GO" id="GO:0008236">
    <property type="term" value="F:serine-type peptidase activity"/>
    <property type="evidence" value="ECO:0007669"/>
    <property type="project" value="InterPro"/>
</dbReference>
<dbReference type="RefSeq" id="WP_035342100.1">
    <property type="nucleotide sequence ID" value="NZ_BAUU01000008.1"/>
</dbReference>
<dbReference type="AlphaFoldDB" id="W4QE79"/>
<dbReference type="PANTHER" id="PTHR32060:SF30">
    <property type="entry name" value="CARBOXY-TERMINAL PROCESSING PROTEASE CTPA"/>
    <property type="match status" value="1"/>
</dbReference>
<dbReference type="InterPro" id="IPR036034">
    <property type="entry name" value="PDZ_sf"/>
</dbReference>
<reference evidence="2" key="1">
    <citation type="journal article" date="2014" name="Genome Announc.">
        <title>Draft Genome Sequences of Three Alkaliphilic Bacillus Strains, Bacillus wakoensis JCM 9140T, Bacillus akibai JCM 9157T, and Bacillus hemicellulosilyticus JCM 9152T.</title>
        <authorList>
            <person name="Yuki M."/>
            <person name="Oshima K."/>
            <person name="Suda W."/>
            <person name="Oshida Y."/>
            <person name="Kitamura K."/>
            <person name="Iida T."/>
            <person name="Hattori M."/>
            <person name="Ohkuma M."/>
        </authorList>
    </citation>
    <scope>NUCLEOTIDE SEQUENCE [LARGE SCALE GENOMIC DNA]</scope>
    <source>
        <strain evidence="2">JCM 9152</strain>
    </source>
</reference>
<sequence>MISLEDRLFLLSKAYAIISKYFAHWEDGRITEDQLDDTYQHYLSKTVHMKDSSEFMKLMLEFLALFNNKHTVYFDRSLAPAICWERLEEAMPLGFSMKLINDDWIVVDSVVKEIRPGDIVMKVNDETIKSWIETLKGYFPELNASSQVARAQLFWTLLYPRDEYLIELVDQFGQVKRVRVDPKEGYRKQSEPISQWLTKGEMAYLKIPSFAKQSYEAQVLDELSEFCHAKAIIMDLRGNQGGSTPAKLVEKLMNQKWRWWSIETTLPIPDNVDLACYYEPARHAYDGDVIFLVDGETASAAEDLIVPFKDNHRAMIIGETTAGSTGQPYHYETERYFLCVGAMRARMPNGDPFEGIGIEPDIKVQLTREDLYEQRDTCLATAIHYHKQLTNS</sequence>
<dbReference type="GO" id="GO:0004175">
    <property type="term" value="F:endopeptidase activity"/>
    <property type="evidence" value="ECO:0007669"/>
    <property type="project" value="TreeGrafter"/>
</dbReference>
<comment type="caution">
    <text evidence="2">The sequence shown here is derived from an EMBL/GenBank/DDBJ whole genome shotgun (WGS) entry which is preliminary data.</text>
</comment>
<gene>
    <name evidence="2" type="ORF">JCM9152_1348</name>
</gene>
<evidence type="ECO:0000259" key="1">
    <source>
        <dbReference type="SMART" id="SM00245"/>
    </source>
</evidence>
<name>W4QE79_9BACI</name>
<dbReference type="InterPro" id="IPR005151">
    <property type="entry name" value="Tail-specific_protease"/>
</dbReference>
<dbReference type="EMBL" id="BAUU01000008">
    <property type="protein sequence ID" value="GAE29958.1"/>
    <property type="molecule type" value="Genomic_DNA"/>
</dbReference>
<evidence type="ECO:0000313" key="2">
    <source>
        <dbReference type="EMBL" id="GAE29958.1"/>
    </source>
</evidence>
<organism evidence="2 3">
    <name type="scientific">Halalkalibacter hemicellulosilyticusJCM 9152</name>
    <dbReference type="NCBI Taxonomy" id="1236971"/>
    <lineage>
        <taxon>Bacteria</taxon>
        <taxon>Bacillati</taxon>
        <taxon>Bacillota</taxon>
        <taxon>Bacilli</taxon>
        <taxon>Bacillales</taxon>
        <taxon>Bacillaceae</taxon>
        <taxon>Halalkalibacter</taxon>
    </lineage>
</organism>
<dbReference type="STRING" id="1236971.JCM9152_1348"/>
<dbReference type="SMART" id="SM00245">
    <property type="entry name" value="TSPc"/>
    <property type="match status" value="1"/>
</dbReference>
<dbReference type="PANTHER" id="PTHR32060">
    <property type="entry name" value="TAIL-SPECIFIC PROTEASE"/>
    <property type="match status" value="1"/>
</dbReference>
<dbReference type="SUPFAM" id="SSF50156">
    <property type="entry name" value="PDZ domain-like"/>
    <property type="match status" value="1"/>
</dbReference>
<dbReference type="Proteomes" id="UP000018895">
    <property type="component" value="Unassembled WGS sequence"/>
</dbReference>
<accession>W4QE79</accession>
<dbReference type="Gene3D" id="3.90.226.10">
    <property type="entry name" value="2-enoyl-CoA Hydratase, Chain A, domain 1"/>
    <property type="match status" value="1"/>
</dbReference>
<protein>
    <submittedName>
        <fullName evidence="2">Peptidase S41</fullName>
    </submittedName>
</protein>
<feature type="domain" description="Tail specific protease" evidence="1">
    <location>
        <begin position="161"/>
        <end position="365"/>
    </location>
</feature>
<proteinExistence type="predicted"/>
<dbReference type="GO" id="GO:0007165">
    <property type="term" value="P:signal transduction"/>
    <property type="evidence" value="ECO:0007669"/>
    <property type="project" value="TreeGrafter"/>
</dbReference>
<dbReference type="SUPFAM" id="SSF52096">
    <property type="entry name" value="ClpP/crotonase"/>
    <property type="match status" value="1"/>
</dbReference>